<evidence type="ECO:0000313" key="2">
    <source>
        <dbReference type="Proteomes" id="UP001055879"/>
    </source>
</evidence>
<gene>
    <name evidence="1" type="ORF">L6452_01362</name>
</gene>
<reference evidence="2" key="1">
    <citation type="journal article" date="2022" name="Mol. Ecol. Resour.">
        <title>The genomes of chicory, endive, great burdock and yacon provide insights into Asteraceae palaeo-polyploidization history and plant inulin production.</title>
        <authorList>
            <person name="Fan W."/>
            <person name="Wang S."/>
            <person name="Wang H."/>
            <person name="Wang A."/>
            <person name="Jiang F."/>
            <person name="Liu H."/>
            <person name="Zhao H."/>
            <person name="Xu D."/>
            <person name="Zhang Y."/>
        </authorList>
    </citation>
    <scope>NUCLEOTIDE SEQUENCE [LARGE SCALE GENOMIC DNA]</scope>
    <source>
        <strain evidence="2">cv. Niubang</strain>
    </source>
</reference>
<dbReference type="Proteomes" id="UP001055879">
    <property type="component" value="Linkage Group LG01"/>
</dbReference>
<sequence length="82" mass="8855">MLFVSSLAGFGEPKPAGEDDEAVMSGPMEAYSNCTHDTHKLLIHKGKGSRSLLDFGIGCSIWWRNNPKLCCQTGSCAPILID</sequence>
<proteinExistence type="predicted"/>
<accession>A0ACB9FHC3</accession>
<evidence type="ECO:0000313" key="1">
    <source>
        <dbReference type="EMBL" id="KAI3770236.1"/>
    </source>
</evidence>
<dbReference type="EMBL" id="CM042047">
    <property type="protein sequence ID" value="KAI3770236.1"/>
    <property type="molecule type" value="Genomic_DNA"/>
</dbReference>
<name>A0ACB9FHC3_ARCLA</name>
<organism evidence="1 2">
    <name type="scientific">Arctium lappa</name>
    <name type="common">Greater burdock</name>
    <name type="synonym">Lappa major</name>
    <dbReference type="NCBI Taxonomy" id="4217"/>
    <lineage>
        <taxon>Eukaryota</taxon>
        <taxon>Viridiplantae</taxon>
        <taxon>Streptophyta</taxon>
        <taxon>Embryophyta</taxon>
        <taxon>Tracheophyta</taxon>
        <taxon>Spermatophyta</taxon>
        <taxon>Magnoliopsida</taxon>
        <taxon>eudicotyledons</taxon>
        <taxon>Gunneridae</taxon>
        <taxon>Pentapetalae</taxon>
        <taxon>asterids</taxon>
        <taxon>campanulids</taxon>
        <taxon>Asterales</taxon>
        <taxon>Asteraceae</taxon>
        <taxon>Carduoideae</taxon>
        <taxon>Cardueae</taxon>
        <taxon>Arctiinae</taxon>
        <taxon>Arctium</taxon>
    </lineage>
</organism>
<comment type="caution">
    <text evidence="1">The sequence shown here is derived from an EMBL/GenBank/DDBJ whole genome shotgun (WGS) entry which is preliminary data.</text>
</comment>
<reference evidence="1 2" key="2">
    <citation type="journal article" date="2022" name="Mol. Ecol. Resour.">
        <title>The genomes of chicory, endive, great burdock and yacon provide insights into Asteraceae paleo-polyploidization history and plant inulin production.</title>
        <authorList>
            <person name="Fan W."/>
            <person name="Wang S."/>
            <person name="Wang H."/>
            <person name="Wang A."/>
            <person name="Jiang F."/>
            <person name="Liu H."/>
            <person name="Zhao H."/>
            <person name="Xu D."/>
            <person name="Zhang Y."/>
        </authorList>
    </citation>
    <scope>NUCLEOTIDE SEQUENCE [LARGE SCALE GENOMIC DNA]</scope>
    <source>
        <strain evidence="2">cv. Niubang</strain>
    </source>
</reference>
<keyword evidence="2" id="KW-1185">Reference proteome</keyword>
<protein>
    <submittedName>
        <fullName evidence="1">Uncharacterized protein</fullName>
    </submittedName>
</protein>